<feature type="transmembrane region" description="Helical" evidence="1">
    <location>
        <begin position="93"/>
        <end position="112"/>
    </location>
</feature>
<dbReference type="EMBL" id="CP015363">
    <property type="protein sequence ID" value="ARD83970.1"/>
    <property type="molecule type" value="Genomic_DNA"/>
</dbReference>
<organism evidence="2 3">
    <name type="scientific">Ferroplasma acidiphilum</name>
    <dbReference type="NCBI Taxonomy" id="74969"/>
    <lineage>
        <taxon>Archaea</taxon>
        <taxon>Methanobacteriati</taxon>
        <taxon>Thermoplasmatota</taxon>
        <taxon>Thermoplasmata</taxon>
        <taxon>Thermoplasmatales</taxon>
        <taxon>Ferroplasmaceae</taxon>
        <taxon>Ferroplasma</taxon>
    </lineage>
</organism>
<reference evidence="2 3" key="1">
    <citation type="submission" date="2011-10" db="EMBL/GenBank/DDBJ databases">
        <title>Metabolic and evolutionary patterns in the extreme acidophile Ferroplasma acidiphilum.</title>
        <authorList>
            <person name="Golyshina O.V."/>
            <person name="Kozyavkin S.A."/>
            <person name="Tatusov R.L."/>
            <person name="Slesarev A.I."/>
            <person name="Golyshin P.N."/>
        </authorList>
    </citation>
    <scope>NUCLEOTIDE SEQUENCE [LARGE SCALE GENOMIC DNA]</scope>
    <source>
        <strain evidence="3">Y</strain>
    </source>
</reference>
<feature type="transmembrane region" description="Helical" evidence="1">
    <location>
        <begin position="159"/>
        <end position="184"/>
    </location>
</feature>
<evidence type="ECO:0000313" key="2">
    <source>
        <dbReference type="EMBL" id="ARD83970.1"/>
    </source>
</evidence>
<sequence>MAINYYIMELSHFMLMIYILLPVAIVGLTILIAGLHMVAPDHWTPILSYSLQKKFRTGKIGTMSFSLGLIHGIFSSILSFGIAILGMYFLPEFYLKIFAVALLVFVALYIILNAMHEKKSEDSRGGEIEKSILLVSIIPDPAIVPIILIAVVYGIHFVYITLIIFVLASALALLLVTLLLSKILMKKLATFTPQKIDYLVAIILLLTTLFVLF</sequence>
<keyword evidence="1" id="KW-0472">Membrane</keyword>
<evidence type="ECO:0000313" key="3">
    <source>
        <dbReference type="Proteomes" id="UP000192050"/>
    </source>
</evidence>
<feature type="transmembrane region" description="Helical" evidence="1">
    <location>
        <begin position="60"/>
        <end position="87"/>
    </location>
</feature>
<keyword evidence="1" id="KW-1133">Transmembrane helix</keyword>
<feature type="transmembrane region" description="Helical" evidence="1">
    <location>
        <begin position="196"/>
        <end position="212"/>
    </location>
</feature>
<name>A0A1V0N1E3_9ARCH</name>
<protein>
    <submittedName>
        <fullName evidence="2">Uncharacterized protein</fullName>
    </submittedName>
</protein>
<feature type="transmembrane region" description="Helical" evidence="1">
    <location>
        <begin position="15"/>
        <end position="39"/>
    </location>
</feature>
<proteinExistence type="predicted"/>
<keyword evidence="3" id="KW-1185">Reference proteome</keyword>
<gene>
    <name evidence="2" type="ORF">FAD_0035</name>
</gene>
<evidence type="ECO:0000256" key="1">
    <source>
        <dbReference type="SAM" id="Phobius"/>
    </source>
</evidence>
<dbReference type="Proteomes" id="UP000192050">
    <property type="component" value="Chromosome"/>
</dbReference>
<dbReference type="STRING" id="74969.FAD_0035"/>
<dbReference type="KEGG" id="fai:FAD_0035"/>
<keyword evidence="1" id="KW-0812">Transmembrane</keyword>
<accession>A0A1V0N1E3</accession>
<feature type="transmembrane region" description="Helical" evidence="1">
    <location>
        <begin position="132"/>
        <end position="153"/>
    </location>
</feature>
<dbReference type="AlphaFoldDB" id="A0A1V0N1E3"/>
<dbReference type="OrthoDB" id="57567at2157"/>